<evidence type="ECO:0000313" key="9">
    <source>
        <dbReference type="Proteomes" id="UP000241394"/>
    </source>
</evidence>
<evidence type="ECO:0000313" key="8">
    <source>
        <dbReference type="EMBL" id="PSR88126.1"/>
    </source>
</evidence>
<dbReference type="InterPro" id="IPR027443">
    <property type="entry name" value="IPNS-like_sf"/>
</dbReference>
<dbReference type="InterPro" id="IPR026992">
    <property type="entry name" value="DIOX_N"/>
</dbReference>
<protein>
    <submittedName>
        <fullName evidence="8">DIBOA-glucoside dioxygenase</fullName>
    </submittedName>
</protein>
<evidence type="ECO:0000256" key="3">
    <source>
        <dbReference type="ARBA" id="ARBA00023002"/>
    </source>
</evidence>
<dbReference type="Pfam" id="PF03171">
    <property type="entry name" value="2OG-FeII_Oxy"/>
    <property type="match status" value="1"/>
</dbReference>
<dbReference type="GO" id="GO:0016705">
    <property type="term" value="F:oxidoreductase activity, acting on paired donors, with incorporation or reduction of molecular oxygen"/>
    <property type="evidence" value="ECO:0007669"/>
    <property type="project" value="UniProtKB-ARBA"/>
</dbReference>
<organism evidence="8 9">
    <name type="scientific">Actinidia chinensis var. chinensis</name>
    <name type="common">Chinese soft-hair kiwi</name>
    <dbReference type="NCBI Taxonomy" id="1590841"/>
    <lineage>
        <taxon>Eukaryota</taxon>
        <taxon>Viridiplantae</taxon>
        <taxon>Streptophyta</taxon>
        <taxon>Embryophyta</taxon>
        <taxon>Tracheophyta</taxon>
        <taxon>Spermatophyta</taxon>
        <taxon>Magnoliopsida</taxon>
        <taxon>eudicotyledons</taxon>
        <taxon>Gunneridae</taxon>
        <taxon>Pentapetalae</taxon>
        <taxon>asterids</taxon>
        <taxon>Ericales</taxon>
        <taxon>Actinidiaceae</taxon>
        <taxon>Actinidia</taxon>
    </lineage>
</organism>
<evidence type="ECO:0000256" key="5">
    <source>
        <dbReference type="RuleBase" id="RU003682"/>
    </source>
</evidence>
<keyword evidence="8" id="KW-0223">Dioxygenase</keyword>
<dbReference type="InParanoid" id="A0A2R6PAW6"/>
<dbReference type="Proteomes" id="UP000241394">
    <property type="component" value="Chromosome LG27"/>
</dbReference>
<dbReference type="AlphaFoldDB" id="A0A2R6PAW6"/>
<dbReference type="Pfam" id="PF14226">
    <property type="entry name" value="DIOX_N"/>
    <property type="match status" value="1"/>
</dbReference>
<dbReference type="EMBL" id="NKQK01000027">
    <property type="protein sequence ID" value="PSR88126.1"/>
    <property type="molecule type" value="Genomic_DNA"/>
</dbReference>
<feature type="region of interest" description="Disordered" evidence="6">
    <location>
        <begin position="1"/>
        <end position="53"/>
    </location>
</feature>
<dbReference type="PANTHER" id="PTHR10209">
    <property type="entry name" value="OXIDOREDUCTASE, 2OG-FE II OXYGENASE FAMILY PROTEIN"/>
    <property type="match status" value="1"/>
</dbReference>
<name>A0A2R6PAW6_ACTCC</name>
<gene>
    <name evidence="8" type="ORF">CEY00_Acc31156</name>
</gene>
<reference evidence="9" key="2">
    <citation type="journal article" date="2018" name="BMC Genomics">
        <title>A manually annotated Actinidia chinensis var. chinensis (kiwifruit) genome highlights the challenges associated with draft genomes and gene prediction in plants.</title>
        <authorList>
            <person name="Pilkington S.M."/>
            <person name="Crowhurst R."/>
            <person name="Hilario E."/>
            <person name="Nardozza S."/>
            <person name="Fraser L."/>
            <person name="Peng Y."/>
            <person name="Gunaseelan K."/>
            <person name="Simpson R."/>
            <person name="Tahir J."/>
            <person name="Deroles S.C."/>
            <person name="Templeton K."/>
            <person name="Luo Z."/>
            <person name="Davy M."/>
            <person name="Cheng C."/>
            <person name="McNeilage M."/>
            <person name="Scaglione D."/>
            <person name="Liu Y."/>
            <person name="Zhang Q."/>
            <person name="Datson P."/>
            <person name="De Silva N."/>
            <person name="Gardiner S.E."/>
            <person name="Bassett H."/>
            <person name="Chagne D."/>
            <person name="McCallum J."/>
            <person name="Dzierzon H."/>
            <person name="Deng C."/>
            <person name="Wang Y.Y."/>
            <person name="Barron L."/>
            <person name="Manako K."/>
            <person name="Bowen J."/>
            <person name="Foster T.M."/>
            <person name="Erridge Z.A."/>
            <person name="Tiffin H."/>
            <person name="Waite C.N."/>
            <person name="Davies K.M."/>
            <person name="Grierson E.P."/>
            <person name="Laing W.A."/>
            <person name="Kirk R."/>
            <person name="Chen X."/>
            <person name="Wood M."/>
            <person name="Montefiori M."/>
            <person name="Brummell D.A."/>
            <person name="Schwinn K.E."/>
            <person name="Catanach A."/>
            <person name="Fullerton C."/>
            <person name="Li D."/>
            <person name="Meiyalaghan S."/>
            <person name="Nieuwenhuizen N."/>
            <person name="Read N."/>
            <person name="Prakash R."/>
            <person name="Hunter D."/>
            <person name="Zhang H."/>
            <person name="McKenzie M."/>
            <person name="Knabel M."/>
            <person name="Harris A."/>
            <person name="Allan A.C."/>
            <person name="Gleave A."/>
            <person name="Chen A."/>
            <person name="Janssen B.J."/>
            <person name="Plunkett B."/>
            <person name="Ampomah-Dwamena C."/>
            <person name="Voogd C."/>
            <person name="Leif D."/>
            <person name="Lafferty D."/>
            <person name="Souleyre E.J.F."/>
            <person name="Varkonyi-Gasic E."/>
            <person name="Gambi F."/>
            <person name="Hanley J."/>
            <person name="Yao J.L."/>
            <person name="Cheung J."/>
            <person name="David K.M."/>
            <person name="Warren B."/>
            <person name="Marsh K."/>
            <person name="Snowden K.C."/>
            <person name="Lin-Wang K."/>
            <person name="Brian L."/>
            <person name="Martinez-Sanchez M."/>
            <person name="Wang M."/>
            <person name="Ileperuma N."/>
            <person name="Macnee N."/>
            <person name="Campin R."/>
            <person name="McAtee P."/>
            <person name="Drummond R.S.M."/>
            <person name="Espley R.V."/>
            <person name="Ireland H.S."/>
            <person name="Wu R."/>
            <person name="Atkinson R.G."/>
            <person name="Karunairetnam S."/>
            <person name="Bulley S."/>
            <person name="Chunkath S."/>
            <person name="Hanley Z."/>
            <person name="Storey R."/>
            <person name="Thrimawithana A.H."/>
            <person name="Thomson S."/>
            <person name="David C."/>
            <person name="Testolin R."/>
            <person name="Huang H."/>
            <person name="Hellens R.P."/>
            <person name="Schaffer R.J."/>
        </authorList>
    </citation>
    <scope>NUCLEOTIDE SEQUENCE [LARGE SCALE GENOMIC DNA]</scope>
    <source>
        <strain evidence="9">cv. Red5</strain>
    </source>
</reference>
<feature type="domain" description="Fe2OG dioxygenase" evidence="7">
    <location>
        <begin position="256"/>
        <end position="358"/>
    </location>
</feature>
<dbReference type="STRING" id="1590841.A0A2R6PAW6"/>
<keyword evidence="2 5" id="KW-0479">Metal-binding</keyword>
<dbReference type="Gramene" id="PSR88126">
    <property type="protein sequence ID" value="PSR88126"/>
    <property type="gene ID" value="CEY00_Acc31156"/>
</dbReference>
<keyword evidence="3 5" id="KW-0560">Oxidoreductase</keyword>
<dbReference type="SUPFAM" id="SSF51197">
    <property type="entry name" value="Clavaminate synthase-like"/>
    <property type="match status" value="1"/>
</dbReference>
<evidence type="ECO:0000256" key="6">
    <source>
        <dbReference type="SAM" id="MobiDB-lite"/>
    </source>
</evidence>
<feature type="region of interest" description="Disordered" evidence="6">
    <location>
        <begin position="89"/>
        <end position="114"/>
    </location>
</feature>
<keyword evidence="9" id="KW-1185">Reference proteome</keyword>
<dbReference type="OMA" id="LLEWDAH"/>
<evidence type="ECO:0000256" key="4">
    <source>
        <dbReference type="ARBA" id="ARBA00023004"/>
    </source>
</evidence>
<dbReference type="PANTHER" id="PTHR10209:SF751">
    <property type="entry name" value="OS06G0255100 PROTEIN"/>
    <property type="match status" value="1"/>
</dbReference>
<dbReference type="FunFam" id="2.60.120.330:FF:000026">
    <property type="entry name" value="DIBOA-glucoside dioxygenase BX6"/>
    <property type="match status" value="1"/>
</dbReference>
<dbReference type="InterPro" id="IPR044861">
    <property type="entry name" value="IPNS-like_FE2OG_OXY"/>
</dbReference>
<evidence type="ECO:0000256" key="2">
    <source>
        <dbReference type="ARBA" id="ARBA00022723"/>
    </source>
</evidence>
<dbReference type="GO" id="GO:0046872">
    <property type="term" value="F:metal ion binding"/>
    <property type="evidence" value="ECO:0007669"/>
    <property type="project" value="UniProtKB-KW"/>
</dbReference>
<comment type="caution">
    <text evidence="8">The sequence shown here is derived from an EMBL/GenBank/DDBJ whole genome shotgun (WGS) entry which is preliminary data.</text>
</comment>
<sequence length="407" mass="45559">MSNISSISALYKFTRPHQKPTPRRERERETSMPSPSPAMPAPAPAPSSPATLTADQDYDRLKEVKNFDDSKIGVKGLLDSGLISIPRFFRHPPEARPSPRQTTRPDPKTLVPVVDLSSPRSDAVDQIRRAAVSVGFFQVTNHGVPAAVIRRTVAAVKAFNEQPTEEKMVHYRREIDRGITFSTNVDLFHSKAASWRDTIQMRAAPNPPIPDDVPEAVRSELFEWDKEVCRVGSDVLGLLSEGLGVRPERLKEMGCSGSRTLAVHYYPYCPDPDLTYGLTSHTDPGVVTVVLQNGVGGLQVKYGEEWVDVEPVPDALVINIGDILQIMSNDEYKSVEHRVLANPLHEARVSVAIFFNTSDRESLFGPLPELVSPDKPARYRQFTMSDYMQRFFKKELDGKTLTNYYRV</sequence>
<comment type="similarity">
    <text evidence="1 5">Belongs to the iron/ascorbate-dependent oxidoreductase family.</text>
</comment>
<evidence type="ECO:0000259" key="7">
    <source>
        <dbReference type="PROSITE" id="PS51471"/>
    </source>
</evidence>
<dbReference type="GO" id="GO:0051213">
    <property type="term" value="F:dioxygenase activity"/>
    <property type="evidence" value="ECO:0007669"/>
    <property type="project" value="UniProtKB-KW"/>
</dbReference>
<dbReference type="PROSITE" id="PS51471">
    <property type="entry name" value="FE2OG_OXY"/>
    <property type="match status" value="1"/>
</dbReference>
<dbReference type="OrthoDB" id="288590at2759"/>
<reference evidence="8 9" key="1">
    <citation type="submission" date="2017-07" db="EMBL/GenBank/DDBJ databases">
        <title>An improved, manually edited Actinidia chinensis var. chinensis (kiwifruit) genome highlights the challenges associated with draft genomes and gene prediction in plants.</title>
        <authorList>
            <person name="Pilkington S."/>
            <person name="Crowhurst R."/>
            <person name="Hilario E."/>
            <person name="Nardozza S."/>
            <person name="Fraser L."/>
            <person name="Peng Y."/>
            <person name="Gunaseelan K."/>
            <person name="Simpson R."/>
            <person name="Tahir J."/>
            <person name="Deroles S."/>
            <person name="Templeton K."/>
            <person name="Luo Z."/>
            <person name="Davy M."/>
            <person name="Cheng C."/>
            <person name="Mcneilage M."/>
            <person name="Scaglione D."/>
            <person name="Liu Y."/>
            <person name="Zhang Q."/>
            <person name="Datson P."/>
            <person name="De Silva N."/>
            <person name="Gardiner S."/>
            <person name="Bassett H."/>
            <person name="Chagne D."/>
            <person name="Mccallum J."/>
            <person name="Dzierzon H."/>
            <person name="Deng C."/>
            <person name="Wang Y.-Y."/>
            <person name="Barron N."/>
            <person name="Manako K."/>
            <person name="Bowen J."/>
            <person name="Foster T."/>
            <person name="Erridge Z."/>
            <person name="Tiffin H."/>
            <person name="Waite C."/>
            <person name="Davies K."/>
            <person name="Grierson E."/>
            <person name="Laing W."/>
            <person name="Kirk R."/>
            <person name="Chen X."/>
            <person name="Wood M."/>
            <person name="Montefiori M."/>
            <person name="Brummell D."/>
            <person name="Schwinn K."/>
            <person name="Catanach A."/>
            <person name="Fullerton C."/>
            <person name="Li D."/>
            <person name="Meiyalaghan S."/>
            <person name="Nieuwenhuizen N."/>
            <person name="Read N."/>
            <person name="Prakash R."/>
            <person name="Hunter D."/>
            <person name="Zhang H."/>
            <person name="Mckenzie M."/>
            <person name="Knabel M."/>
            <person name="Harris A."/>
            <person name="Allan A."/>
            <person name="Chen A."/>
            <person name="Janssen B."/>
            <person name="Plunkett B."/>
            <person name="Dwamena C."/>
            <person name="Voogd C."/>
            <person name="Leif D."/>
            <person name="Lafferty D."/>
            <person name="Souleyre E."/>
            <person name="Varkonyi-Gasic E."/>
            <person name="Gambi F."/>
            <person name="Hanley J."/>
            <person name="Yao J.-L."/>
            <person name="Cheung J."/>
            <person name="David K."/>
            <person name="Warren B."/>
            <person name="Marsh K."/>
            <person name="Snowden K."/>
            <person name="Lin-Wang K."/>
            <person name="Brian L."/>
            <person name="Martinez-Sanchez M."/>
            <person name="Wang M."/>
            <person name="Ileperuma N."/>
            <person name="Macnee N."/>
            <person name="Campin R."/>
            <person name="Mcatee P."/>
            <person name="Drummond R."/>
            <person name="Espley R."/>
            <person name="Ireland H."/>
            <person name="Wu R."/>
            <person name="Atkinson R."/>
            <person name="Karunairetnam S."/>
            <person name="Bulley S."/>
            <person name="Chunkath S."/>
            <person name="Hanley Z."/>
            <person name="Storey R."/>
            <person name="Thrimawithana A."/>
            <person name="Thomson S."/>
            <person name="David C."/>
            <person name="Testolin R."/>
        </authorList>
    </citation>
    <scope>NUCLEOTIDE SEQUENCE [LARGE SCALE GENOMIC DNA]</scope>
    <source>
        <strain evidence="9">cv. Red5</strain>
        <tissue evidence="8">Young leaf</tissue>
    </source>
</reference>
<accession>A0A2R6PAW6</accession>
<keyword evidence="4 5" id="KW-0408">Iron</keyword>
<evidence type="ECO:0000256" key="1">
    <source>
        <dbReference type="ARBA" id="ARBA00008056"/>
    </source>
</evidence>
<dbReference type="Gene3D" id="2.60.120.330">
    <property type="entry name" value="B-lactam Antibiotic, Isopenicillin N Synthase, Chain"/>
    <property type="match status" value="1"/>
</dbReference>
<proteinExistence type="inferred from homology"/>
<dbReference type="InterPro" id="IPR005123">
    <property type="entry name" value="Oxoglu/Fe-dep_dioxygenase_dom"/>
</dbReference>
<feature type="compositionally biased region" description="Pro residues" evidence="6">
    <location>
        <begin position="34"/>
        <end position="47"/>
    </location>
</feature>